<dbReference type="GeneID" id="10277516"/>
<dbReference type="HOGENOM" id="CLU_2476027_0_0_2"/>
<organism evidence="2 3">
    <name type="scientific">Methanobacterium lacus (strain AL-21)</name>
    <dbReference type="NCBI Taxonomy" id="877455"/>
    <lineage>
        <taxon>Archaea</taxon>
        <taxon>Methanobacteriati</taxon>
        <taxon>Methanobacteriota</taxon>
        <taxon>Methanomada group</taxon>
        <taxon>Methanobacteria</taxon>
        <taxon>Methanobacteriales</taxon>
        <taxon>Methanobacteriaceae</taxon>
        <taxon>Methanobacterium</taxon>
    </lineage>
</organism>
<sequence>MKKNLTNTPMNSNQSIKENKKRIIVLEARKDRLNEEIEKLEKKTNKNLIEKTKIEHLKHELKSRYDQIDEHRRYLDRSKELLEDMDL</sequence>
<evidence type="ECO:0000313" key="3">
    <source>
        <dbReference type="Proteomes" id="UP000007490"/>
    </source>
</evidence>
<evidence type="ECO:0000256" key="1">
    <source>
        <dbReference type="SAM" id="Coils"/>
    </source>
</evidence>
<reference evidence="3" key="1">
    <citation type="submission" date="2011-02" db="EMBL/GenBank/DDBJ databases">
        <title>Complete sequence of Methanobacterium sp. AL-21.</title>
        <authorList>
            <consortium name="US DOE Joint Genome Institute"/>
            <person name="Lucas S."/>
            <person name="Copeland A."/>
            <person name="Lapidus A."/>
            <person name="Cheng J.-F."/>
            <person name="Goodwin L."/>
            <person name="Pitluck S."/>
            <person name="Chertkov O."/>
            <person name="Detter J.C."/>
            <person name="Han C."/>
            <person name="Tapia R."/>
            <person name="Land M."/>
            <person name="Hauser L."/>
            <person name="Kyrpides N."/>
            <person name="Ivanova N."/>
            <person name="Mikhailova N."/>
            <person name="Pagani I."/>
            <person name="Cadillo-Quiroz H."/>
            <person name="Imachi H."/>
            <person name="Zinder S."/>
            <person name="Liu W."/>
            <person name="Woyke T."/>
        </authorList>
    </citation>
    <scope>NUCLEOTIDE SEQUENCE [LARGE SCALE GENOMIC DNA]</scope>
    <source>
        <strain evidence="3">AL-21</strain>
    </source>
</reference>
<accession>F0TCN6</accession>
<dbReference type="EMBL" id="CP002551">
    <property type="protein sequence ID" value="ADZ09313.1"/>
    <property type="molecule type" value="Genomic_DNA"/>
</dbReference>
<dbReference type="AlphaFoldDB" id="F0TCN6"/>
<gene>
    <name evidence="2" type="ordered locus">Metbo_1067</name>
</gene>
<name>F0TCN6_METLA</name>
<feature type="coiled-coil region" evidence="1">
    <location>
        <begin position="16"/>
        <end position="50"/>
    </location>
</feature>
<evidence type="ECO:0000313" key="2">
    <source>
        <dbReference type="EMBL" id="ADZ09313.1"/>
    </source>
</evidence>
<dbReference type="Proteomes" id="UP000007490">
    <property type="component" value="Chromosome"/>
</dbReference>
<proteinExistence type="predicted"/>
<dbReference type="RefSeq" id="WP_013644664.1">
    <property type="nucleotide sequence ID" value="NC_015216.1"/>
</dbReference>
<keyword evidence="1" id="KW-0175">Coiled coil</keyword>
<dbReference type="KEGG" id="mel:Metbo_1067"/>
<reference evidence="2 3" key="2">
    <citation type="journal article" date="2014" name="Int. J. Syst. Evol. Microbiol.">
        <title>Methanobacterium paludis sp. nov. and a novel strain of Methanobacterium lacus isolated from northern peatlands.</title>
        <authorList>
            <person name="Cadillo-Quiroz H."/>
            <person name="Brauer S.L."/>
            <person name="Goodson N."/>
            <person name="Yavitt J.B."/>
            <person name="Zinder S.H."/>
        </authorList>
    </citation>
    <scope>NUCLEOTIDE SEQUENCE [LARGE SCALE GENOMIC DNA]</scope>
    <source>
        <strain evidence="2 3">AL-21</strain>
    </source>
</reference>
<protein>
    <submittedName>
        <fullName evidence="2">Uncharacterized protein</fullName>
    </submittedName>
</protein>
<keyword evidence="3" id="KW-1185">Reference proteome</keyword>